<feature type="transmembrane region" description="Helical" evidence="7">
    <location>
        <begin position="280"/>
        <end position="296"/>
    </location>
</feature>
<dbReference type="Proteomes" id="UP000077339">
    <property type="component" value="Unassembled WGS sequence"/>
</dbReference>
<evidence type="ECO:0000256" key="3">
    <source>
        <dbReference type="ARBA" id="ARBA00022475"/>
    </source>
</evidence>
<name>A0A176K274_9BACT</name>
<keyword evidence="5 7" id="KW-1133">Transmembrane helix</keyword>
<feature type="transmembrane region" description="Helical" evidence="7">
    <location>
        <begin position="366"/>
        <end position="388"/>
    </location>
</feature>
<evidence type="ECO:0008006" key="10">
    <source>
        <dbReference type="Google" id="ProtNLM"/>
    </source>
</evidence>
<dbReference type="PANTHER" id="PTHR23517">
    <property type="entry name" value="RESISTANCE PROTEIN MDTM, PUTATIVE-RELATED-RELATED"/>
    <property type="match status" value="1"/>
</dbReference>
<feature type="transmembrane region" description="Helical" evidence="7">
    <location>
        <begin position="218"/>
        <end position="237"/>
    </location>
</feature>
<evidence type="ECO:0000256" key="6">
    <source>
        <dbReference type="ARBA" id="ARBA00023136"/>
    </source>
</evidence>
<dbReference type="AlphaFoldDB" id="A0A176K274"/>
<feature type="transmembrane region" description="Helical" evidence="7">
    <location>
        <begin position="339"/>
        <end position="360"/>
    </location>
</feature>
<evidence type="ECO:0000256" key="7">
    <source>
        <dbReference type="SAM" id="Phobius"/>
    </source>
</evidence>
<dbReference type="InterPro" id="IPR011701">
    <property type="entry name" value="MFS"/>
</dbReference>
<dbReference type="InterPro" id="IPR036259">
    <property type="entry name" value="MFS_trans_sf"/>
</dbReference>
<keyword evidence="3" id="KW-1003">Cell membrane</keyword>
<proteinExistence type="predicted"/>
<dbReference type="InterPro" id="IPR050171">
    <property type="entry name" value="MFS_Transporters"/>
</dbReference>
<evidence type="ECO:0000313" key="9">
    <source>
        <dbReference type="Proteomes" id="UP000077339"/>
    </source>
</evidence>
<feature type="transmembrane region" description="Helical" evidence="7">
    <location>
        <begin position="163"/>
        <end position="181"/>
    </location>
</feature>
<feature type="transmembrane region" description="Helical" evidence="7">
    <location>
        <begin position="302"/>
        <end position="327"/>
    </location>
</feature>
<feature type="transmembrane region" description="Helical" evidence="7">
    <location>
        <begin position="249"/>
        <end position="268"/>
    </location>
</feature>
<dbReference type="STRING" id="1453497.AT15_06635"/>
<dbReference type="GO" id="GO:0005886">
    <property type="term" value="C:plasma membrane"/>
    <property type="evidence" value="ECO:0007669"/>
    <property type="project" value="UniProtKB-SubCell"/>
</dbReference>
<comment type="subcellular location">
    <subcellularLocation>
        <location evidence="1">Cell membrane</location>
        <topology evidence="1">Multi-pass membrane protein</topology>
    </subcellularLocation>
</comment>
<feature type="transmembrane region" description="Helical" evidence="7">
    <location>
        <begin position="138"/>
        <end position="157"/>
    </location>
</feature>
<keyword evidence="6 7" id="KW-0472">Membrane</keyword>
<gene>
    <name evidence="8" type="ORF">AT15_06635</name>
</gene>
<keyword evidence="2" id="KW-0813">Transport</keyword>
<dbReference type="RefSeq" id="WP_068346084.1">
    <property type="nucleotide sequence ID" value="NZ_JFHK01000004.1"/>
</dbReference>
<dbReference type="Gene3D" id="1.20.1250.20">
    <property type="entry name" value="MFS general substrate transporter like domains"/>
    <property type="match status" value="1"/>
</dbReference>
<dbReference type="OrthoDB" id="45518at2"/>
<dbReference type="SUPFAM" id="SSF103473">
    <property type="entry name" value="MFS general substrate transporter"/>
    <property type="match status" value="1"/>
</dbReference>
<evidence type="ECO:0000256" key="2">
    <source>
        <dbReference type="ARBA" id="ARBA00022448"/>
    </source>
</evidence>
<sequence length="392" mass="44012">MKKGSFFNLFNYLVSIFSMVGYLLFSSINTIAADWGLPYSTIGKINFTGYLFYTFIALFLGSLGDKYGYKKILHPAMFLFAVISLSGMLVYGSNSLLYLYLFAIAVYSYFGLFYPLVEGLLSRAEKLEKIDPSLTTTRFTLSWSSGNMLGMAFGPYFIQKEPFVVFIIAALVSLLGGLIVYRHANKYGERIPFKGHPTLFQKHKEVDFPKIALYRKTYRFSLVLAAMVFSSVISLFPKLISMSGISLENAGFLVVAGNVAVFFTFILMTRFRFWVGNPGLSFLLILIFPLSIPLFFMSTGVWAFLLVALFSGINYSIPYTFAIFYGLNSPHEDHGKQGGLHETMIGISFGLGPLLSGYFLDIWPGLYGMGILVVFLSITSIINQIFFIKRLK</sequence>
<dbReference type="PATRIC" id="fig|1453497.3.peg.1324"/>
<evidence type="ECO:0000313" key="8">
    <source>
        <dbReference type="EMBL" id="OAA31168.1"/>
    </source>
</evidence>
<feature type="transmembrane region" description="Helical" evidence="7">
    <location>
        <begin position="72"/>
        <end position="91"/>
    </location>
</feature>
<organism evidence="8 9">
    <name type="scientific">Kosmotoga arenicorallina S304</name>
    <dbReference type="NCBI Taxonomy" id="1453497"/>
    <lineage>
        <taxon>Bacteria</taxon>
        <taxon>Thermotogati</taxon>
        <taxon>Thermotogota</taxon>
        <taxon>Thermotogae</taxon>
        <taxon>Kosmotogales</taxon>
        <taxon>Kosmotogaceae</taxon>
        <taxon>Kosmotoga</taxon>
    </lineage>
</organism>
<evidence type="ECO:0000256" key="1">
    <source>
        <dbReference type="ARBA" id="ARBA00004651"/>
    </source>
</evidence>
<keyword evidence="4 7" id="KW-0812">Transmembrane</keyword>
<dbReference type="Pfam" id="PF07690">
    <property type="entry name" value="MFS_1"/>
    <property type="match status" value="1"/>
</dbReference>
<evidence type="ECO:0000256" key="4">
    <source>
        <dbReference type="ARBA" id="ARBA00022692"/>
    </source>
</evidence>
<reference evidence="8 9" key="1">
    <citation type="submission" date="2014-02" db="EMBL/GenBank/DDBJ databases">
        <title>Kosmotoga genome sequencing.</title>
        <authorList>
            <person name="Pollo S.M."/>
            <person name="Charchuk R."/>
            <person name="Nesbo C.L."/>
        </authorList>
    </citation>
    <scope>NUCLEOTIDE SEQUENCE [LARGE SCALE GENOMIC DNA]</scope>
    <source>
        <strain evidence="8 9">S304</strain>
    </source>
</reference>
<comment type="caution">
    <text evidence="8">The sequence shown here is derived from an EMBL/GenBank/DDBJ whole genome shotgun (WGS) entry which is preliminary data.</text>
</comment>
<evidence type="ECO:0000256" key="5">
    <source>
        <dbReference type="ARBA" id="ARBA00022989"/>
    </source>
</evidence>
<dbReference type="GO" id="GO:0022857">
    <property type="term" value="F:transmembrane transporter activity"/>
    <property type="evidence" value="ECO:0007669"/>
    <property type="project" value="InterPro"/>
</dbReference>
<feature type="transmembrane region" description="Helical" evidence="7">
    <location>
        <begin position="12"/>
        <end position="33"/>
    </location>
</feature>
<feature type="transmembrane region" description="Helical" evidence="7">
    <location>
        <begin position="39"/>
        <end position="60"/>
    </location>
</feature>
<feature type="transmembrane region" description="Helical" evidence="7">
    <location>
        <begin position="97"/>
        <end position="117"/>
    </location>
</feature>
<protein>
    <recommendedName>
        <fullName evidence="10">MFS transporter</fullName>
    </recommendedName>
</protein>
<dbReference type="EMBL" id="JFHK01000004">
    <property type="protein sequence ID" value="OAA31168.1"/>
    <property type="molecule type" value="Genomic_DNA"/>
</dbReference>
<accession>A0A176K274</accession>
<keyword evidence="9" id="KW-1185">Reference proteome</keyword>